<dbReference type="Pfam" id="PF13391">
    <property type="entry name" value="HNH_2"/>
    <property type="match status" value="1"/>
</dbReference>
<feature type="region of interest" description="Disordered" evidence="1">
    <location>
        <begin position="1"/>
        <end position="26"/>
    </location>
</feature>
<name>A0AA40BI12_9PEZI</name>
<keyword evidence="4" id="KW-1185">Reference proteome</keyword>
<dbReference type="AlphaFoldDB" id="A0AA40BI12"/>
<dbReference type="RefSeq" id="XP_060303487.1">
    <property type="nucleotide sequence ID" value="XM_060446407.1"/>
</dbReference>
<protein>
    <recommendedName>
        <fullName evidence="2">HNH nuclease domain-containing protein</fullName>
    </recommendedName>
</protein>
<evidence type="ECO:0000313" key="3">
    <source>
        <dbReference type="EMBL" id="KAK0734610.1"/>
    </source>
</evidence>
<feature type="domain" description="HNH nuclease" evidence="2">
    <location>
        <begin position="154"/>
        <end position="217"/>
    </location>
</feature>
<dbReference type="InterPro" id="IPR003615">
    <property type="entry name" value="HNH_nuc"/>
</dbReference>
<evidence type="ECO:0000259" key="2">
    <source>
        <dbReference type="Pfam" id="PF13391"/>
    </source>
</evidence>
<evidence type="ECO:0000256" key="1">
    <source>
        <dbReference type="SAM" id="MobiDB-lite"/>
    </source>
</evidence>
<proteinExistence type="predicted"/>
<reference evidence="3" key="1">
    <citation type="submission" date="2023-06" db="EMBL/GenBank/DDBJ databases">
        <title>Genome-scale phylogeny and comparative genomics of the fungal order Sordariales.</title>
        <authorList>
            <consortium name="Lawrence Berkeley National Laboratory"/>
            <person name="Hensen N."/>
            <person name="Bonometti L."/>
            <person name="Westerberg I."/>
            <person name="Brannstrom I.O."/>
            <person name="Guillou S."/>
            <person name="Cros-Aarteil S."/>
            <person name="Calhoun S."/>
            <person name="Haridas S."/>
            <person name="Kuo A."/>
            <person name="Mondo S."/>
            <person name="Pangilinan J."/>
            <person name="Riley R."/>
            <person name="LaButti K."/>
            <person name="Andreopoulos B."/>
            <person name="Lipzen A."/>
            <person name="Chen C."/>
            <person name="Yanf M."/>
            <person name="Daum C."/>
            <person name="Ng V."/>
            <person name="Clum A."/>
            <person name="Steindorff A."/>
            <person name="Ohm R."/>
            <person name="Martin F."/>
            <person name="Silar P."/>
            <person name="Natvig D."/>
            <person name="Lalanne C."/>
            <person name="Gautier V."/>
            <person name="Ament-velasquez S.L."/>
            <person name="Kruys A."/>
            <person name="Hutchinson M.I."/>
            <person name="Powell A.J."/>
            <person name="Barry K."/>
            <person name="Miller A.N."/>
            <person name="Grigoriev I.V."/>
            <person name="Debuchy R."/>
            <person name="Gladieux P."/>
            <person name="Thoren M.H."/>
            <person name="Johannesson H."/>
        </authorList>
    </citation>
    <scope>NUCLEOTIDE SEQUENCE</scope>
    <source>
        <strain evidence="3">SMH2392-1A</strain>
    </source>
</reference>
<feature type="non-terminal residue" evidence="3">
    <location>
        <position position="1"/>
    </location>
</feature>
<dbReference type="Proteomes" id="UP001172101">
    <property type="component" value="Unassembled WGS sequence"/>
</dbReference>
<feature type="region of interest" description="Disordered" evidence="1">
    <location>
        <begin position="364"/>
        <end position="412"/>
    </location>
</feature>
<sequence length="412" mass="47247">KAYDKLSRELFPETEPDEERIEPDRQSSLKLTSLGIELALKQQEELRSERETIIQEWDGNIIPPSKADIRIRDVGKRYLSAGDALWQHHKKKARLDDPSIVRLLKPGGEGVSECLLALYKKCDGLEKTKKRPSEFRRESIKYYAGEGPNKDVWCHVKGDWTSGDNIVAAHIVPFFLDSDEIGEILFGSRAPDLRRAGNSLLLRKRIEKWFNTYHVLIVPINQRETPIMRWRIDVISSSIKNTRWADGPGGLGGDLDGKELTFYNEKRPVSRFMYFHFVMALVRIKDVKRYGWQDIWARYYQQRPFPTPGNYMRQSMLLALATHFGTADMHVVESWIKDQGFDSPLKLTKEETQEAARRVHVAVEQAINRAERDESMEDGDSSSGNEDEDEDEGEGEDDGEGEDAGEGEDEND</sequence>
<feature type="compositionally biased region" description="Acidic residues" evidence="1">
    <location>
        <begin position="12"/>
        <end position="21"/>
    </location>
</feature>
<feature type="compositionally biased region" description="Acidic residues" evidence="1">
    <location>
        <begin position="374"/>
        <end position="412"/>
    </location>
</feature>
<feature type="compositionally biased region" description="Basic and acidic residues" evidence="1">
    <location>
        <begin position="1"/>
        <end position="11"/>
    </location>
</feature>
<dbReference type="EMBL" id="JAUIRO010000001">
    <property type="protein sequence ID" value="KAK0734610.1"/>
    <property type="molecule type" value="Genomic_DNA"/>
</dbReference>
<accession>A0AA40BI12</accession>
<comment type="caution">
    <text evidence="3">The sequence shown here is derived from an EMBL/GenBank/DDBJ whole genome shotgun (WGS) entry which is preliminary data.</text>
</comment>
<dbReference type="GeneID" id="85329677"/>
<evidence type="ECO:0000313" key="4">
    <source>
        <dbReference type="Proteomes" id="UP001172101"/>
    </source>
</evidence>
<gene>
    <name evidence="3" type="ORF">B0T26DRAFT_761920</name>
</gene>
<organism evidence="3 4">
    <name type="scientific">Lasiosphaeria miniovina</name>
    <dbReference type="NCBI Taxonomy" id="1954250"/>
    <lineage>
        <taxon>Eukaryota</taxon>
        <taxon>Fungi</taxon>
        <taxon>Dikarya</taxon>
        <taxon>Ascomycota</taxon>
        <taxon>Pezizomycotina</taxon>
        <taxon>Sordariomycetes</taxon>
        <taxon>Sordariomycetidae</taxon>
        <taxon>Sordariales</taxon>
        <taxon>Lasiosphaeriaceae</taxon>
        <taxon>Lasiosphaeria</taxon>
    </lineage>
</organism>